<dbReference type="Proteomes" id="UP000015101">
    <property type="component" value="Unassembled WGS sequence"/>
</dbReference>
<dbReference type="RefSeq" id="XP_009019447.1">
    <property type="nucleotide sequence ID" value="XM_009021199.1"/>
</dbReference>
<name>T1ER98_HELRO</name>
<evidence type="ECO:0000313" key="2">
    <source>
        <dbReference type="EnsemblMetazoa" id="HelroP161265"/>
    </source>
</evidence>
<protein>
    <submittedName>
        <fullName evidence="1 2">Uncharacterized protein</fullName>
    </submittedName>
</protein>
<dbReference type="HOGENOM" id="CLU_1770086_0_0_1"/>
<dbReference type="InParanoid" id="T1ER98"/>
<organism evidence="2 3">
    <name type="scientific">Helobdella robusta</name>
    <name type="common">Californian leech</name>
    <dbReference type="NCBI Taxonomy" id="6412"/>
    <lineage>
        <taxon>Eukaryota</taxon>
        <taxon>Metazoa</taxon>
        <taxon>Spiralia</taxon>
        <taxon>Lophotrochozoa</taxon>
        <taxon>Annelida</taxon>
        <taxon>Clitellata</taxon>
        <taxon>Hirudinea</taxon>
        <taxon>Rhynchobdellida</taxon>
        <taxon>Glossiphoniidae</taxon>
        <taxon>Helobdella</taxon>
    </lineage>
</organism>
<reference evidence="1 3" key="2">
    <citation type="journal article" date="2013" name="Nature">
        <title>Insights into bilaterian evolution from three spiralian genomes.</title>
        <authorList>
            <person name="Simakov O."/>
            <person name="Marletaz F."/>
            <person name="Cho S.J."/>
            <person name="Edsinger-Gonzales E."/>
            <person name="Havlak P."/>
            <person name="Hellsten U."/>
            <person name="Kuo D.H."/>
            <person name="Larsson T."/>
            <person name="Lv J."/>
            <person name="Arendt D."/>
            <person name="Savage R."/>
            <person name="Osoegawa K."/>
            <person name="de Jong P."/>
            <person name="Grimwood J."/>
            <person name="Chapman J.A."/>
            <person name="Shapiro H."/>
            <person name="Aerts A."/>
            <person name="Otillar R.P."/>
            <person name="Terry A.Y."/>
            <person name="Boore J.L."/>
            <person name="Grigoriev I.V."/>
            <person name="Lindberg D.R."/>
            <person name="Seaver E.C."/>
            <person name="Weisblat D.A."/>
            <person name="Putnam N.H."/>
            <person name="Rokhsar D.S."/>
        </authorList>
    </citation>
    <scope>NUCLEOTIDE SEQUENCE</scope>
</reference>
<proteinExistence type="predicted"/>
<dbReference type="AlphaFoldDB" id="T1ER98"/>
<accession>T1ER98</accession>
<reference evidence="2" key="3">
    <citation type="submission" date="2015-06" db="UniProtKB">
        <authorList>
            <consortium name="EnsemblMetazoa"/>
        </authorList>
    </citation>
    <scope>IDENTIFICATION</scope>
</reference>
<sequence>MKYCNKSFQLQSLMIFFLYIRDSELKCFHEEEKNFLKKVDGYELLILYNYLGQQEVYSRYLRIRLKEDPKLNKIRQFNLAYKCKRIDYPGVTYNIHVTPYSLDGHAIEDYTGFYKSPCLFDHWKHKGYGTVHKGCHASRCGRGSKYL</sequence>
<keyword evidence="3" id="KW-1185">Reference proteome</keyword>
<reference evidence="3" key="1">
    <citation type="submission" date="2012-12" db="EMBL/GenBank/DDBJ databases">
        <authorList>
            <person name="Hellsten U."/>
            <person name="Grimwood J."/>
            <person name="Chapman J.A."/>
            <person name="Shapiro H."/>
            <person name="Aerts A."/>
            <person name="Otillar R.P."/>
            <person name="Terry A.Y."/>
            <person name="Boore J.L."/>
            <person name="Simakov O."/>
            <person name="Marletaz F."/>
            <person name="Cho S.-J."/>
            <person name="Edsinger-Gonzales E."/>
            <person name="Havlak P."/>
            <person name="Kuo D.-H."/>
            <person name="Larsson T."/>
            <person name="Lv J."/>
            <person name="Arendt D."/>
            <person name="Savage R."/>
            <person name="Osoegawa K."/>
            <person name="de Jong P."/>
            <person name="Lindberg D.R."/>
            <person name="Seaver E.C."/>
            <person name="Weisblat D.A."/>
            <person name="Putnam N.H."/>
            <person name="Grigoriev I.V."/>
            <person name="Rokhsar D.S."/>
        </authorList>
    </citation>
    <scope>NUCLEOTIDE SEQUENCE</scope>
</reference>
<dbReference type="KEGG" id="hro:HELRODRAFT_161265"/>
<dbReference type="EMBL" id="KB096742">
    <property type="protein sequence ID" value="ESO02039.1"/>
    <property type="molecule type" value="Genomic_DNA"/>
</dbReference>
<evidence type="ECO:0000313" key="1">
    <source>
        <dbReference type="EMBL" id="ESO02039.1"/>
    </source>
</evidence>
<dbReference type="CTD" id="20199098"/>
<dbReference type="GeneID" id="20199098"/>
<dbReference type="EMBL" id="AMQM01000777">
    <property type="status" value="NOT_ANNOTATED_CDS"/>
    <property type="molecule type" value="Genomic_DNA"/>
</dbReference>
<dbReference type="EnsemblMetazoa" id="HelroT161265">
    <property type="protein sequence ID" value="HelroP161265"/>
    <property type="gene ID" value="HelroG161265"/>
</dbReference>
<gene>
    <name evidence="2" type="primary">20199098</name>
    <name evidence="1" type="ORF">HELRODRAFT_161265</name>
</gene>
<evidence type="ECO:0000313" key="3">
    <source>
        <dbReference type="Proteomes" id="UP000015101"/>
    </source>
</evidence>